<dbReference type="AlphaFoldDB" id="A0A4Y2F7M4"/>
<sequence length="110" mass="12769">MIKIFFNSFNTEAPETPFQPKYGDRPNSSSFPAPLPFVRCWLDTRSACIVRWSGRASRKEEANLFSYTSRLLAKQSPLLNMKPLRNSLTFLWRLENFSYLRKRNSGVSVS</sequence>
<evidence type="ECO:0000313" key="1">
    <source>
        <dbReference type="EMBL" id="GBM37443.1"/>
    </source>
</evidence>
<gene>
    <name evidence="1" type="ORF">AVEN_221579_1</name>
</gene>
<proteinExistence type="predicted"/>
<comment type="caution">
    <text evidence="1">The sequence shown here is derived from an EMBL/GenBank/DDBJ whole genome shotgun (WGS) entry which is preliminary data.</text>
</comment>
<keyword evidence="2" id="KW-1185">Reference proteome</keyword>
<protein>
    <submittedName>
        <fullName evidence="1">Uncharacterized protein</fullName>
    </submittedName>
</protein>
<dbReference type="EMBL" id="BGPR01000840">
    <property type="protein sequence ID" value="GBM37443.1"/>
    <property type="molecule type" value="Genomic_DNA"/>
</dbReference>
<evidence type="ECO:0000313" key="2">
    <source>
        <dbReference type="Proteomes" id="UP000499080"/>
    </source>
</evidence>
<reference evidence="1 2" key="1">
    <citation type="journal article" date="2019" name="Sci. Rep.">
        <title>Orb-weaving spider Araneus ventricosus genome elucidates the spidroin gene catalogue.</title>
        <authorList>
            <person name="Kono N."/>
            <person name="Nakamura H."/>
            <person name="Ohtoshi R."/>
            <person name="Moran D.A.P."/>
            <person name="Shinohara A."/>
            <person name="Yoshida Y."/>
            <person name="Fujiwara M."/>
            <person name="Mori M."/>
            <person name="Tomita M."/>
            <person name="Arakawa K."/>
        </authorList>
    </citation>
    <scope>NUCLEOTIDE SEQUENCE [LARGE SCALE GENOMIC DNA]</scope>
</reference>
<organism evidence="1 2">
    <name type="scientific">Araneus ventricosus</name>
    <name type="common">Orbweaver spider</name>
    <name type="synonym">Epeira ventricosa</name>
    <dbReference type="NCBI Taxonomy" id="182803"/>
    <lineage>
        <taxon>Eukaryota</taxon>
        <taxon>Metazoa</taxon>
        <taxon>Ecdysozoa</taxon>
        <taxon>Arthropoda</taxon>
        <taxon>Chelicerata</taxon>
        <taxon>Arachnida</taxon>
        <taxon>Araneae</taxon>
        <taxon>Araneomorphae</taxon>
        <taxon>Entelegynae</taxon>
        <taxon>Araneoidea</taxon>
        <taxon>Araneidae</taxon>
        <taxon>Araneus</taxon>
    </lineage>
</organism>
<dbReference type="Proteomes" id="UP000499080">
    <property type="component" value="Unassembled WGS sequence"/>
</dbReference>
<name>A0A4Y2F7M4_ARAVE</name>
<accession>A0A4Y2F7M4</accession>